<evidence type="ECO:0000313" key="1">
    <source>
        <dbReference type="EMBL" id="CAI9093756.1"/>
    </source>
</evidence>
<accession>A0AAV1CEI2</accession>
<name>A0AAV1CEI2_OLDCO</name>
<dbReference type="AlphaFoldDB" id="A0AAV1CEI2"/>
<proteinExistence type="predicted"/>
<dbReference type="EMBL" id="OX459119">
    <property type="protein sequence ID" value="CAI9093756.1"/>
    <property type="molecule type" value="Genomic_DNA"/>
</dbReference>
<reference evidence="1" key="1">
    <citation type="submission" date="2023-03" db="EMBL/GenBank/DDBJ databases">
        <authorList>
            <person name="Julca I."/>
        </authorList>
    </citation>
    <scope>NUCLEOTIDE SEQUENCE</scope>
</reference>
<evidence type="ECO:0000313" key="2">
    <source>
        <dbReference type="Proteomes" id="UP001161247"/>
    </source>
</evidence>
<protein>
    <submittedName>
        <fullName evidence="1">OLC1v1029317C1</fullName>
    </submittedName>
</protein>
<dbReference type="Proteomes" id="UP001161247">
    <property type="component" value="Chromosome 2"/>
</dbReference>
<keyword evidence="2" id="KW-1185">Reference proteome</keyword>
<sequence length="79" mass="8896">MASNVKLQKKGKSVAAREIVFEDPTTSLVENNDDMHGELVETLAFQELLSNAMSFQDSSSQRAQDSSFQVILEKYSRRL</sequence>
<organism evidence="1 2">
    <name type="scientific">Oldenlandia corymbosa var. corymbosa</name>
    <dbReference type="NCBI Taxonomy" id="529605"/>
    <lineage>
        <taxon>Eukaryota</taxon>
        <taxon>Viridiplantae</taxon>
        <taxon>Streptophyta</taxon>
        <taxon>Embryophyta</taxon>
        <taxon>Tracheophyta</taxon>
        <taxon>Spermatophyta</taxon>
        <taxon>Magnoliopsida</taxon>
        <taxon>eudicotyledons</taxon>
        <taxon>Gunneridae</taxon>
        <taxon>Pentapetalae</taxon>
        <taxon>asterids</taxon>
        <taxon>lamiids</taxon>
        <taxon>Gentianales</taxon>
        <taxon>Rubiaceae</taxon>
        <taxon>Rubioideae</taxon>
        <taxon>Spermacoceae</taxon>
        <taxon>Hedyotis-Oldenlandia complex</taxon>
        <taxon>Oldenlandia</taxon>
    </lineage>
</organism>
<gene>
    <name evidence="1" type="ORF">OLC1_LOCUS5086</name>
</gene>